<reference evidence="12 18" key="4">
    <citation type="submission" date="2018-11" db="EMBL/GenBank/DDBJ databases">
        <title>Complete genome sequence of multidrug-resistant Aeromonas veronii strain MS-18-37.</title>
        <authorList>
            <person name="Abdelhamed H."/>
            <person name="Lawrence M."/>
            <person name="Waldbieser G."/>
        </authorList>
    </citation>
    <scope>NUCLEOTIDE SEQUENCE [LARGE SCALE GENOMIC DNA]</scope>
    <source>
        <strain evidence="12 18">MS-18-37</strain>
    </source>
</reference>
<accession>A0A318DI43</accession>
<dbReference type="OMA" id="MFGLWCL"/>
<feature type="transmembrane region" description="Helical" evidence="9">
    <location>
        <begin position="100"/>
        <end position="123"/>
    </location>
</feature>
<reference evidence="14 19" key="3">
    <citation type="submission" date="2018-09" db="EMBL/GenBank/DDBJ databases">
        <title>Genome sequencing of Aeromonas veronii MS-17-88.</title>
        <authorList>
            <person name="Tekedar H.C."/>
            <person name="Arick M.A."/>
            <person name="Hsu C.-Y."/>
            <person name="Thrash A."/>
            <person name="Karsi A."/>
            <person name="Lawrence M.L."/>
            <person name="Abdelhamed H."/>
        </authorList>
    </citation>
    <scope>NUCLEOTIDE SEQUENCE [LARGE SCALE GENOMIC DNA]</scope>
    <source>
        <strain evidence="14 19">MS 17-88</strain>
    </source>
</reference>
<dbReference type="EMBL" id="SSUX01000001">
    <property type="protein sequence ID" value="THJ47530.1"/>
    <property type="molecule type" value="Genomic_DNA"/>
</dbReference>
<keyword evidence="2 9" id="KW-0813">Transport</keyword>
<keyword evidence="5 9" id="KW-0812">Transmembrane</keyword>
<dbReference type="InterPro" id="IPR000515">
    <property type="entry name" value="MetI-like"/>
</dbReference>
<dbReference type="OrthoDB" id="9805884at2"/>
<dbReference type="STRING" id="654.AMS64_07955"/>
<evidence type="ECO:0000259" key="10">
    <source>
        <dbReference type="PROSITE" id="PS50928"/>
    </source>
</evidence>
<dbReference type="RefSeq" id="WP_005333677.1">
    <property type="nucleotide sequence ID" value="NZ_AP022281.1"/>
</dbReference>
<dbReference type="PANTHER" id="PTHR43386">
    <property type="entry name" value="OLIGOPEPTIDE TRANSPORT SYSTEM PERMEASE PROTEIN APPC"/>
    <property type="match status" value="1"/>
</dbReference>
<reference evidence="11 17" key="1">
    <citation type="journal article" date="2016" name="J. Clin. Microbiol.">
        <title>Detection and Whole-Genome Sequencing of Carbapenemase-Producing Aeromonas hydrophila Isolates from Routine Perirectal Surveillance Culture.</title>
        <authorList>
            <person name="Hughes H.Y."/>
            <person name="Conlan S.P."/>
            <person name="Lau A.F."/>
            <person name="Dekker J.P."/>
            <person name="Michelin A.V."/>
            <person name="Youn J.H."/>
            <person name="Henderson D.K."/>
            <person name="Frank K.M."/>
            <person name="Segre J.A."/>
            <person name="Palmore T.N."/>
        </authorList>
    </citation>
    <scope>NUCLEOTIDE SEQUENCE [LARGE SCALE GENOMIC DNA]</scope>
    <source>
        <strain evidence="11 17">AVNIH1</strain>
    </source>
</reference>
<dbReference type="KEGG" id="avo:AMS64_07955"/>
<dbReference type="Proteomes" id="UP000796104">
    <property type="component" value="Unassembled WGS sequence"/>
</dbReference>
<reference evidence="15 20" key="6">
    <citation type="submission" date="2019-04" db="EMBL/GenBank/DDBJ databases">
        <title>Comparative genomics of Aeromonas veronii strains pathogenic to fish.</title>
        <authorList>
            <person name="Cascarano M.C."/>
            <person name="Smyrli M."/>
            <person name="Katharios P."/>
        </authorList>
    </citation>
    <scope>NUCLEOTIDE SEQUENCE [LARGE SCALE GENOMIC DNA]</scope>
    <source>
        <strain evidence="15 20">XU1</strain>
    </source>
</reference>
<dbReference type="CDD" id="cd06261">
    <property type="entry name" value="TM_PBP2"/>
    <property type="match status" value="1"/>
</dbReference>
<reference evidence="16" key="5">
    <citation type="journal article" date="2019" name="PLoS ONE">
        <title>Identification and characterization of putative Aeromonas spp. T3SS effectors.</title>
        <authorList>
            <person name="Rangel L.T."/>
            <person name="Marden J."/>
            <person name="Colston S."/>
            <person name="Setubal J.C."/>
            <person name="Graf J."/>
            <person name="Gogarten J.P."/>
        </authorList>
    </citation>
    <scope>NUCLEOTIDE SEQUENCE</scope>
    <source>
        <strain evidence="16">BAQ071013-135</strain>
    </source>
</reference>
<feature type="transmembrane region" description="Helical" evidence="9">
    <location>
        <begin position="262"/>
        <end position="284"/>
    </location>
</feature>
<feature type="transmembrane region" description="Helical" evidence="9">
    <location>
        <begin position="29"/>
        <end position="51"/>
    </location>
</feature>
<dbReference type="Pfam" id="PF12911">
    <property type="entry name" value="OppC_N"/>
    <property type="match status" value="1"/>
</dbReference>
<evidence type="ECO:0000256" key="8">
    <source>
        <dbReference type="ARBA" id="ARBA00024202"/>
    </source>
</evidence>
<dbReference type="InterPro" id="IPR035906">
    <property type="entry name" value="MetI-like_sf"/>
</dbReference>
<dbReference type="PROSITE" id="PS50928">
    <property type="entry name" value="ABC_TM1"/>
    <property type="match status" value="1"/>
</dbReference>
<evidence type="ECO:0000256" key="3">
    <source>
        <dbReference type="ARBA" id="ARBA00022475"/>
    </source>
</evidence>
<evidence type="ECO:0000256" key="2">
    <source>
        <dbReference type="ARBA" id="ARBA00022448"/>
    </source>
</evidence>
<sequence>MQDKSNIYPELKILSPLEQTWASYSRNPLAMAGLWCFLLLLLITLVGPLVVPYGIDEQHTDKLLLAPSWAATGNIDYFLGTDDLGRDMLSRLVVGARLTFGYALVVVVIAMVVGSAIGILGGMSKGLKSSVLHHLLDTLLSIPSLLMAIIMVAIMGPGFGNTLIAITLALIPPFIRATYNAVHAEMQKEYITASRLDGSPPFRIMRLAILPNIVETLVAQTTRTLSAAILDISAVGFLGLGAQSPQPEWGTMLADSSDLIYLAPWTVTLPGIAILFSVLVTNLVGEGIREALKEGND</sequence>
<evidence type="ECO:0000313" key="15">
    <source>
        <dbReference type="EMBL" id="THJ47530.1"/>
    </source>
</evidence>
<proteinExistence type="inferred from homology"/>
<dbReference type="Proteomes" id="UP000309618">
    <property type="component" value="Unassembled WGS sequence"/>
</dbReference>
<dbReference type="GO" id="GO:0055085">
    <property type="term" value="P:transmembrane transport"/>
    <property type="evidence" value="ECO:0007669"/>
    <property type="project" value="InterPro"/>
</dbReference>
<protein>
    <submittedName>
        <fullName evidence="13">ABC transporter permease subunit</fullName>
    </submittedName>
    <submittedName>
        <fullName evidence="11 14">Peptide ABC transporter permease</fullName>
    </submittedName>
</protein>
<evidence type="ECO:0000256" key="4">
    <source>
        <dbReference type="ARBA" id="ARBA00022519"/>
    </source>
</evidence>
<evidence type="ECO:0000256" key="5">
    <source>
        <dbReference type="ARBA" id="ARBA00022692"/>
    </source>
</evidence>
<evidence type="ECO:0000313" key="20">
    <source>
        <dbReference type="Proteomes" id="UP000309618"/>
    </source>
</evidence>
<evidence type="ECO:0000313" key="13">
    <source>
        <dbReference type="EMBL" id="MCR4447640.1"/>
    </source>
</evidence>
<evidence type="ECO:0000313" key="11">
    <source>
        <dbReference type="EMBL" id="ANB51210.1"/>
    </source>
</evidence>
<dbReference type="EMBL" id="RAWX01000001">
    <property type="protein sequence ID" value="RKJ91407.1"/>
    <property type="molecule type" value="Genomic_DNA"/>
</dbReference>
<dbReference type="InterPro" id="IPR025966">
    <property type="entry name" value="OppC_N"/>
</dbReference>
<evidence type="ECO:0000313" key="19">
    <source>
        <dbReference type="Proteomes" id="UP000281725"/>
    </source>
</evidence>
<evidence type="ECO:0000313" key="16">
    <source>
        <dbReference type="EMBL" id="TND54502.1"/>
    </source>
</evidence>
<keyword evidence="3" id="KW-1003">Cell membrane</keyword>
<dbReference type="InterPro" id="IPR050366">
    <property type="entry name" value="BP-dependent_transpt_permease"/>
</dbReference>
<dbReference type="eggNOG" id="COG4171">
    <property type="taxonomic scope" value="Bacteria"/>
</dbReference>
<dbReference type="Proteomes" id="UP001204061">
    <property type="component" value="Unassembled WGS sequence"/>
</dbReference>
<dbReference type="EMBL" id="PDXJ01000010">
    <property type="protein sequence ID" value="TND54502.1"/>
    <property type="molecule type" value="Genomic_DNA"/>
</dbReference>
<evidence type="ECO:0000256" key="7">
    <source>
        <dbReference type="ARBA" id="ARBA00023136"/>
    </source>
</evidence>
<dbReference type="PANTHER" id="PTHR43386:SF5">
    <property type="entry name" value="PUTRESCINE EXPORT SYSTEM PERMEASE PROTEIN SAPC"/>
    <property type="match status" value="1"/>
</dbReference>
<dbReference type="SUPFAM" id="SSF161098">
    <property type="entry name" value="MetI-like"/>
    <property type="match status" value="1"/>
</dbReference>
<dbReference type="EMBL" id="CP014774">
    <property type="protein sequence ID" value="ANB51210.1"/>
    <property type="molecule type" value="Genomic_DNA"/>
</dbReference>
<evidence type="ECO:0000313" key="18">
    <source>
        <dbReference type="Proteomes" id="UP000267614"/>
    </source>
</evidence>
<evidence type="ECO:0000313" key="12">
    <source>
        <dbReference type="EMBL" id="AYV37080.1"/>
    </source>
</evidence>
<evidence type="ECO:0000256" key="6">
    <source>
        <dbReference type="ARBA" id="ARBA00022989"/>
    </source>
</evidence>
<keyword evidence="6 9" id="KW-1133">Transmembrane helix</keyword>
<feature type="transmembrane region" description="Helical" evidence="9">
    <location>
        <begin position="225"/>
        <end position="242"/>
    </location>
</feature>
<keyword evidence="7 9" id="KW-0472">Membrane</keyword>
<dbReference type="EMBL" id="CP033604">
    <property type="protein sequence ID" value="AYV37080.1"/>
    <property type="molecule type" value="Genomic_DNA"/>
</dbReference>
<dbReference type="Proteomes" id="UP000267614">
    <property type="component" value="Chromosome"/>
</dbReference>
<evidence type="ECO:0000313" key="17">
    <source>
        <dbReference type="Proteomes" id="UP000076809"/>
    </source>
</evidence>
<dbReference type="Proteomes" id="UP000281725">
    <property type="component" value="Unassembled WGS sequence"/>
</dbReference>
<dbReference type="Pfam" id="PF00528">
    <property type="entry name" value="BPD_transp_1"/>
    <property type="match status" value="1"/>
</dbReference>
<feature type="domain" description="ABC transmembrane type-1" evidence="10">
    <location>
        <begin position="96"/>
        <end position="285"/>
    </location>
</feature>
<reference evidence="13" key="7">
    <citation type="submission" date="2022-08" db="EMBL/GenBank/DDBJ databases">
        <title>A global survey of hypervirulent Aeromonas hydrophila identified this emerging pathogen in farmed fish in the lower Mekong River basin.</title>
        <authorList>
            <person name="Xu T."/>
            <person name="Rasmussen-Ivey C.R."/>
            <person name="Moen F.S."/>
            <person name="Fernandez Bravo A."/>
            <person name="Lamy B."/>
            <person name="Beaz-Hidalgo R."/>
            <person name="Khan C.D."/>
            <person name="Castro Escarpulli G."/>
            <person name="Yasin I.S.M."/>
            <person name="Figueras M.J."/>
            <person name="Azzam Sayuti M."/>
            <person name="Karim M.M."/>
            <person name="Alam K.M."/>
            <person name="Le T.T.T."/>
            <person name="Thao N.H.P."/>
            <person name="Addo S."/>
            <person name="Duodu S."/>
            <person name="Ali S."/>
            <person name="Mey S."/>
            <person name="Somony T."/>
            <person name="Liles M.R."/>
        </authorList>
    </citation>
    <scope>NUCLEOTIDE SEQUENCE</scope>
    <source>
        <strain evidence="13">0.14</strain>
    </source>
</reference>
<dbReference type="AlphaFoldDB" id="A0A0T6SDN7"/>
<dbReference type="GO" id="GO:0005886">
    <property type="term" value="C:plasma membrane"/>
    <property type="evidence" value="ECO:0007669"/>
    <property type="project" value="UniProtKB-SubCell"/>
</dbReference>
<reference evidence="16" key="2">
    <citation type="submission" date="2017-10" db="EMBL/GenBank/DDBJ databases">
        <authorList>
            <person name="Colston S.M."/>
            <person name="Graf J."/>
        </authorList>
    </citation>
    <scope>NUCLEOTIDE SEQUENCE</scope>
    <source>
        <strain evidence="16">BAQ071013-135</strain>
    </source>
</reference>
<organism evidence="14 19">
    <name type="scientific">Aeromonas veronii</name>
    <dbReference type="NCBI Taxonomy" id="654"/>
    <lineage>
        <taxon>Bacteria</taxon>
        <taxon>Pseudomonadati</taxon>
        <taxon>Pseudomonadota</taxon>
        <taxon>Gammaproteobacteria</taxon>
        <taxon>Aeromonadales</taxon>
        <taxon>Aeromonadaceae</taxon>
        <taxon>Aeromonas</taxon>
    </lineage>
</organism>
<keyword evidence="4" id="KW-0997">Cell inner membrane</keyword>
<dbReference type="EMBL" id="JANLFC010000014">
    <property type="protein sequence ID" value="MCR4447640.1"/>
    <property type="molecule type" value="Genomic_DNA"/>
</dbReference>
<accession>A0A0T6SDN7</accession>
<dbReference type="Gene3D" id="1.10.3720.10">
    <property type="entry name" value="MetI-like"/>
    <property type="match status" value="1"/>
</dbReference>
<gene>
    <name evidence="16" type="ORF">CF123_08530</name>
    <name evidence="14" type="ORF">D6R50_01970</name>
    <name evidence="15" type="ORF">E8Q35_00220</name>
    <name evidence="12" type="ORF">EFI48_09750</name>
    <name evidence="13" type="ORF">NS965_04480</name>
    <name evidence="11" type="ORF">WM43_00230</name>
</gene>
<evidence type="ECO:0000256" key="9">
    <source>
        <dbReference type="RuleBase" id="RU363032"/>
    </source>
</evidence>
<comment type="similarity">
    <text evidence="8">Belongs to the binding-protein-dependent transport system permease family. OppBC subfamily.</text>
</comment>
<dbReference type="Proteomes" id="UP000076809">
    <property type="component" value="Chromosome"/>
</dbReference>
<comment type="subcellular location">
    <subcellularLocation>
        <location evidence="1">Cell inner membrane</location>
        <topology evidence="1">Multi-pass membrane protein</topology>
    </subcellularLocation>
    <subcellularLocation>
        <location evidence="9">Cell membrane</location>
        <topology evidence="9">Multi-pass membrane protein</topology>
    </subcellularLocation>
</comment>
<evidence type="ECO:0000256" key="1">
    <source>
        <dbReference type="ARBA" id="ARBA00004429"/>
    </source>
</evidence>
<evidence type="ECO:0000313" key="14">
    <source>
        <dbReference type="EMBL" id="RKJ91407.1"/>
    </source>
</evidence>
<name>A0A0T6SDN7_AERVE</name>